<organism evidence="2 3">
    <name type="scientific">Pseudonocardia bannensis</name>
    <dbReference type="NCBI Taxonomy" id="630973"/>
    <lineage>
        <taxon>Bacteria</taxon>
        <taxon>Bacillati</taxon>
        <taxon>Actinomycetota</taxon>
        <taxon>Actinomycetes</taxon>
        <taxon>Pseudonocardiales</taxon>
        <taxon>Pseudonocardiaceae</taxon>
        <taxon>Pseudonocardia</taxon>
    </lineage>
</organism>
<evidence type="ECO:0000313" key="2">
    <source>
        <dbReference type="EMBL" id="NMH94715.1"/>
    </source>
</evidence>
<keyword evidence="1" id="KW-0812">Transmembrane</keyword>
<evidence type="ECO:0000313" key="3">
    <source>
        <dbReference type="Proteomes" id="UP000586918"/>
    </source>
</evidence>
<name>A0A848DQ94_9PSEU</name>
<accession>A0A848DQ94</accession>
<reference evidence="2 3" key="1">
    <citation type="submission" date="2020-04" db="EMBL/GenBank/DDBJ databases">
        <authorList>
            <person name="Klaysubun C."/>
            <person name="Duangmal K."/>
            <person name="Lipun K."/>
        </authorList>
    </citation>
    <scope>NUCLEOTIDE SEQUENCE [LARGE SCALE GENOMIC DNA]</scope>
    <source>
        <strain evidence="2 3">DSM 45300</strain>
    </source>
</reference>
<keyword evidence="3" id="KW-1185">Reference proteome</keyword>
<keyword evidence="1" id="KW-1133">Transmembrane helix</keyword>
<protein>
    <submittedName>
        <fullName evidence="2">Uncharacterized protein</fullName>
    </submittedName>
</protein>
<feature type="transmembrane region" description="Helical" evidence="1">
    <location>
        <begin position="12"/>
        <end position="35"/>
    </location>
</feature>
<proteinExistence type="predicted"/>
<gene>
    <name evidence="2" type="ORF">HF519_24705</name>
</gene>
<sequence>MPRYDRRGAGTARRAAGVAAATLVAMLMGAGYMSIATGPGSGCFRHVPAEATAGDAAPVAVVRRTGADPGASGQGPVAVFATEIGRGADWHISSTEATSERGPDMVPTDETTARPRPYIRIALVTGVPFGVLYSRSRPGRCPPCACCSGAM</sequence>
<dbReference type="RefSeq" id="WP_169415392.1">
    <property type="nucleotide sequence ID" value="NZ_JAAXKZ010000127.1"/>
</dbReference>
<dbReference type="Proteomes" id="UP000586918">
    <property type="component" value="Unassembled WGS sequence"/>
</dbReference>
<dbReference type="AlphaFoldDB" id="A0A848DQ94"/>
<evidence type="ECO:0000256" key="1">
    <source>
        <dbReference type="SAM" id="Phobius"/>
    </source>
</evidence>
<comment type="caution">
    <text evidence="2">The sequence shown here is derived from an EMBL/GenBank/DDBJ whole genome shotgun (WGS) entry which is preliminary data.</text>
</comment>
<keyword evidence="1" id="KW-0472">Membrane</keyword>
<dbReference type="EMBL" id="JAAXKZ010000127">
    <property type="protein sequence ID" value="NMH94715.1"/>
    <property type="molecule type" value="Genomic_DNA"/>
</dbReference>